<keyword evidence="4 8" id="KW-0658">Purine biosynthesis</keyword>
<dbReference type="PROSITE" id="PS51273">
    <property type="entry name" value="GATASE_TYPE_1"/>
    <property type="match status" value="1"/>
</dbReference>
<dbReference type="GO" id="GO:0004359">
    <property type="term" value="F:glutaminase activity"/>
    <property type="evidence" value="ECO:0007669"/>
    <property type="project" value="UniProtKB-EC"/>
</dbReference>
<dbReference type="KEGG" id="lby:Lbys_3066"/>
<feature type="active site" description="Nucleophile" evidence="8">
    <location>
        <position position="86"/>
    </location>
</feature>
<dbReference type="NCBIfam" id="NF002957">
    <property type="entry name" value="PRK03619.1"/>
    <property type="match status" value="1"/>
</dbReference>
<dbReference type="InterPro" id="IPR010075">
    <property type="entry name" value="PRibForGlyAmidine_synth_PurQ"/>
</dbReference>
<accession>E4RUJ2</accession>
<dbReference type="UniPathway" id="UPA00074">
    <property type="reaction ID" value="UER00128"/>
</dbReference>
<proteinExistence type="inferred from homology"/>
<gene>
    <name evidence="8" type="primary">purQ</name>
    <name evidence="9" type="ordered locus">Lbys_3066</name>
</gene>
<comment type="function">
    <text evidence="8">Part of the phosphoribosylformylglycinamidine synthase complex involved in the purines biosynthetic pathway. Catalyzes the ATP-dependent conversion of formylglycinamide ribonucleotide (FGAR) and glutamine to yield formylglycinamidine ribonucleotide (FGAM) and glutamate. The FGAM synthase complex is composed of three subunits. PurQ produces an ammonia molecule by converting glutamine to glutamate. PurL transfers the ammonia molecule to FGAR to form FGAM in an ATP-dependent manner. PurS interacts with PurQ and PurL and is thought to assist in the transfer of the ammonia molecule from PurQ to PurL.</text>
</comment>
<dbReference type="SMART" id="SM01211">
    <property type="entry name" value="GATase_5"/>
    <property type="match status" value="1"/>
</dbReference>
<dbReference type="Pfam" id="PF13507">
    <property type="entry name" value="GATase_5"/>
    <property type="match status" value="1"/>
</dbReference>
<dbReference type="OrthoDB" id="9804441at2"/>
<evidence type="ECO:0000313" key="9">
    <source>
        <dbReference type="EMBL" id="ADQ18728.1"/>
    </source>
</evidence>
<reference evidence="9 10" key="2">
    <citation type="journal article" date="2011" name="Stand. Genomic Sci.">
        <title>Complete genome sequence of Leadbetterella byssophila type strain (4M15).</title>
        <authorList>
            <person name="Abt B."/>
            <person name="Teshima H."/>
            <person name="Lucas S."/>
            <person name="Lapidus A."/>
            <person name="Del Rio T.G."/>
            <person name="Nolan M."/>
            <person name="Tice H."/>
            <person name="Cheng J.F."/>
            <person name="Pitluck S."/>
            <person name="Liolios K."/>
            <person name="Pagani I."/>
            <person name="Ivanova N."/>
            <person name="Mavromatis K."/>
            <person name="Pati A."/>
            <person name="Tapia R."/>
            <person name="Han C."/>
            <person name="Goodwin L."/>
            <person name="Chen A."/>
            <person name="Palaniappan K."/>
            <person name="Land M."/>
            <person name="Hauser L."/>
            <person name="Chang Y.J."/>
            <person name="Jeffries C.D."/>
            <person name="Rohde M."/>
            <person name="Goker M."/>
            <person name="Tindall B.J."/>
            <person name="Detter J.C."/>
            <person name="Woyke T."/>
            <person name="Bristow J."/>
            <person name="Eisen J.A."/>
            <person name="Markowitz V."/>
            <person name="Hugenholtz P."/>
            <person name="Klenk H.P."/>
            <person name="Kyrpides N.C."/>
        </authorList>
    </citation>
    <scope>NUCLEOTIDE SEQUENCE [LARGE SCALE GENOMIC DNA]</scope>
    <source>
        <strain evidence="10">DSM 17132 / JCM 16389 / KACC 11308 / NBRC 106382 / 4M15</strain>
    </source>
</reference>
<evidence type="ECO:0000256" key="1">
    <source>
        <dbReference type="ARBA" id="ARBA00022490"/>
    </source>
</evidence>
<dbReference type="GO" id="GO:0006189">
    <property type="term" value="P:'de novo' IMP biosynthetic process"/>
    <property type="evidence" value="ECO:0007669"/>
    <property type="project" value="UniProtKB-UniRule"/>
</dbReference>
<comment type="catalytic activity">
    <reaction evidence="8">
        <text>L-glutamine + H2O = L-glutamate + NH4(+)</text>
        <dbReference type="Rhea" id="RHEA:15889"/>
        <dbReference type="ChEBI" id="CHEBI:15377"/>
        <dbReference type="ChEBI" id="CHEBI:28938"/>
        <dbReference type="ChEBI" id="CHEBI:29985"/>
        <dbReference type="ChEBI" id="CHEBI:58359"/>
        <dbReference type="EC" id="3.5.1.2"/>
    </reaction>
</comment>
<dbReference type="GO" id="GO:0005737">
    <property type="term" value="C:cytoplasm"/>
    <property type="evidence" value="ECO:0007669"/>
    <property type="project" value="UniProtKB-SubCell"/>
</dbReference>
<evidence type="ECO:0000256" key="5">
    <source>
        <dbReference type="ARBA" id="ARBA00022801"/>
    </source>
</evidence>
<evidence type="ECO:0000313" key="10">
    <source>
        <dbReference type="Proteomes" id="UP000007435"/>
    </source>
</evidence>
<keyword evidence="10" id="KW-1185">Reference proteome</keyword>
<evidence type="ECO:0000256" key="7">
    <source>
        <dbReference type="ARBA" id="ARBA00022962"/>
    </source>
</evidence>
<keyword evidence="7 8" id="KW-0315">Glutamine amidotransferase</keyword>
<keyword evidence="6 8" id="KW-0067">ATP-binding</keyword>
<dbReference type="HOGENOM" id="CLU_001031_3_1_10"/>
<keyword evidence="3 8" id="KW-0547">Nucleotide-binding</keyword>
<organism evidence="9 10">
    <name type="scientific">Leadbetterella byssophila (strain DSM 17132 / JCM 16389 / KACC 11308 / NBRC 106382 / 4M15)</name>
    <dbReference type="NCBI Taxonomy" id="649349"/>
    <lineage>
        <taxon>Bacteria</taxon>
        <taxon>Pseudomonadati</taxon>
        <taxon>Bacteroidota</taxon>
        <taxon>Cytophagia</taxon>
        <taxon>Cytophagales</taxon>
        <taxon>Leadbetterellaceae</taxon>
        <taxon>Leadbetterella</taxon>
    </lineage>
</organism>
<dbReference type="Proteomes" id="UP000007435">
    <property type="component" value="Chromosome"/>
</dbReference>
<reference key="1">
    <citation type="submission" date="2010-11" db="EMBL/GenBank/DDBJ databases">
        <title>The complete genome of Leadbetterella byssophila DSM 17132.</title>
        <authorList>
            <consortium name="US DOE Joint Genome Institute (JGI-PGF)"/>
            <person name="Lucas S."/>
            <person name="Copeland A."/>
            <person name="Lapidus A."/>
            <person name="Glavina del Rio T."/>
            <person name="Dalin E."/>
            <person name="Tice H."/>
            <person name="Bruce D."/>
            <person name="Goodwin L."/>
            <person name="Pitluck S."/>
            <person name="Kyrpides N."/>
            <person name="Mavromatis K."/>
            <person name="Ivanova N."/>
            <person name="Teshima H."/>
            <person name="Brettin T."/>
            <person name="Detter J.C."/>
            <person name="Han C."/>
            <person name="Tapia R."/>
            <person name="Land M."/>
            <person name="Hauser L."/>
            <person name="Markowitz V."/>
            <person name="Cheng J.-F."/>
            <person name="Hugenholtz P."/>
            <person name="Woyke T."/>
            <person name="Wu D."/>
            <person name="Tindall B."/>
            <person name="Pomrenke H.G."/>
            <person name="Brambilla E."/>
            <person name="Klenk H.-P."/>
            <person name="Eisen J.A."/>
        </authorList>
    </citation>
    <scope>NUCLEOTIDE SEQUENCE [LARGE SCALE GENOMIC DNA]</scope>
    <source>
        <strain>DSM 17132</strain>
    </source>
</reference>
<keyword evidence="2 8" id="KW-0436">Ligase</keyword>
<keyword evidence="5 8" id="KW-0378">Hydrolase</keyword>
<dbReference type="eggNOG" id="COG0047">
    <property type="taxonomic scope" value="Bacteria"/>
</dbReference>
<evidence type="ECO:0000256" key="4">
    <source>
        <dbReference type="ARBA" id="ARBA00022755"/>
    </source>
</evidence>
<dbReference type="GO" id="GO:0004642">
    <property type="term" value="F:phosphoribosylformylglycinamidine synthase activity"/>
    <property type="evidence" value="ECO:0007669"/>
    <property type="project" value="UniProtKB-UniRule"/>
</dbReference>
<dbReference type="EC" id="3.5.1.2" evidence="8"/>
<comment type="pathway">
    <text evidence="8">Purine metabolism; IMP biosynthesis via de novo pathway; 5-amino-1-(5-phospho-D-ribosyl)imidazole from N(2)-formyl-N(1)-(5-phospho-D-ribosyl)glycinamide: step 1/2.</text>
</comment>
<dbReference type="Gene3D" id="3.40.50.880">
    <property type="match status" value="1"/>
</dbReference>
<comment type="catalytic activity">
    <reaction evidence="8">
        <text>N(2)-formyl-N(1)-(5-phospho-beta-D-ribosyl)glycinamide + L-glutamine + ATP + H2O = 2-formamido-N(1)-(5-O-phospho-beta-D-ribosyl)acetamidine + L-glutamate + ADP + phosphate + H(+)</text>
        <dbReference type="Rhea" id="RHEA:17129"/>
        <dbReference type="ChEBI" id="CHEBI:15377"/>
        <dbReference type="ChEBI" id="CHEBI:15378"/>
        <dbReference type="ChEBI" id="CHEBI:29985"/>
        <dbReference type="ChEBI" id="CHEBI:30616"/>
        <dbReference type="ChEBI" id="CHEBI:43474"/>
        <dbReference type="ChEBI" id="CHEBI:58359"/>
        <dbReference type="ChEBI" id="CHEBI:147286"/>
        <dbReference type="ChEBI" id="CHEBI:147287"/>
        <dbReference type="ChEBI" id="CHEBI:456216"/>
        <dbReference type="EC" id="6.3.5.3"/>
    </reaction>
</comment>
<dbReference type="SUPFAM" id="SSF52317">
    <property type="entry name" value="Class I glutamine amidotransferase-like"/>
    <property type="match status" value="1"/>
</dbReference>
<feature type="active site" evidence="8">
    <location>
        <position position="204"/>
    </location>
</feature>
<dbReference type="PANTHER" id="PTHR47552">
    <property type="entry name" value="PHOSPHORIBOSYLFORMYLGLYCINAMIDINE SYNTHASE SUBUNIT PURQ"/>
    <property type="match status" value="1"/>
</dbReference>
<dbReference type="EMBL" id="CP002305">
    <property type="protein sequence ID" value="ADQ18728.1"/>
    <property type="molecule type" value="Genomic_DNA"/>
</dbReference>
<evidence type="ECO:0000256" key="8">
    <source>
        <dbReference type="HAMAP-Rule" id="MF_00421"/>
    </source>
</evidence>
<dbReference type="GO" id="GO:0005524">
    <property type="term" value="F:ATP binding"/>
    <property type="evidence" value="ECO:0007669"/>
    <property type="project" value="UniProtKB-KW"/>
</dbReference>
<dbReference type="NCBIfam" id="TIGR01737">
    <property type="entry name" value="FGAM_synth_I"/>
    <property type="match status" value="1"/>
</dbReference>
<dbReference type="CDD" id="cd01740">
    <property type="entry name" value="GATase1_FGAR_AT"/>
    <property type="match status" value="1"/>
</dbReference>
<name>E4RUJ2_LEAB4</name>
<dbReference type="PIRSF" id="PIRSF001586">
    <property type="entry name" value="FGAM_synth_I"/>
    <property type="match status" value="1"/>
</dbReference>
<evidence type="ECO:0000256" key="2">
    <source>
        <dbReference type="ARBA" id="ARBA00022598"/>
    </source>
</evidence>
<dbReference type="RefSeq" id="WP_013409760.1">
    <property type="nucleotide sequence ID" value="NC_014655.1"/>
</dbReference>
<evidence type="ECO:0000256" key="3">
    <source>
        <dbReference type="ARBA" id="ARBA00022741"/>
    </source>
</evidence>
<feature type="active site" evidence="8">
    <location>
        <position position="202"/>
    </location>
</feature>
<dbReference type="InterPro" id="IPR029062">
    <property type="entry name" value="Class_I_gatase-like"/>
</dbReference>
<dbReference type="HAMAP" id="MF_00421">
    <property type="entry name" value="PurQ"/>
    <property type="match status" value="1"/>
</dbReference>
<protein>
    <recommendedName>
        <fullName evidence="8">Phosphoribosylformylglycinamidine synthase subunit PurQ</fullName>
        <shortName evidence="8">FGAM synthase</shortName>
        <ecNumber evidence="8">6.3.5.3</ecNumber>
    </recommendedName>
    <alternativeName>
        <fullName evidence="8">Formylglycinamide ribonucleotide amidotransferase subunit I</fullName>
        <shortName evidence="8">FGAR amidotransferase I</shortName>
        <shortName evidence="8">FGAR-AT I</shortName>
    </alternativeName>
    <alternativeName>
        <fullName evidence="8">Glutaminase PurQ</fullName>
        <ecNumber evidence="8">3.5.1.2</ecNumber>
    </alternativeName>
    <alternativeName>
        <fullName evidence="8">Phosphoribosylformylglycinamidine synthase subunit I</fullName>
    </alternativeName>
</protein>
<dbReference type="PANTHER" id="PTHR47552:SF1">
    <property type="entry name" value="PHOSPHORIBOSYLFORMYLGLYCINAMIDINE SYNTHASE SUBUNIT PURQ"/>
    <property type="match status" value="1"/>
</dbReference>
<comment type="subcellular location">
    <subcellularLocation>
        <location evidence="8">Cytoplasm</location>
    </subcellularLocation>
</comment>
<dbReference type="EC" id="6.3.5.3" evidence="8"/>
<sequence length="228" mass="24970">MKFGVVVFPGSNCEDDTVFALKYNLGQEVVKIWHKDHDLQNCDFIFLPGGFSYGDYLRSGAIARFSPVMNEVIAHANRGGYVMGICNGFQILAEAGLVPGVLLKNTTQKYICKNIYLKPQSKSALLTAGLEERAYKVPIAHGDGRYFADEDTIKALNDNDQVLFRYCNEAGVIEDSANPNGSLQNIAGVTNKGKNVFGMMPHPERAADGTLGNTDGYQILEQILNVLV</sequence>
<keyword evidence="1 8" id="KW-0963">Cytoplasm</keyword>
<dbReference type="AlphaFoldDB" id="E4RUJ2"/>
<evidence type="ECO:0000256" key="6">
    <source>
        <dbReference type="ARBA" id="ARBA00022840"/>
    </source>
</evidence>
<dbReference type="STRING" id="649349.Lbys_3066"/>
<comment type="subunit">
    <text evidence="8">Part of the FGAM synthase complex composed of 1 PurL, 1 PurQ and 2 PurS subunits.</text>
</comment>